<proteinExistence type="predicted"/>
<accession>A0A9Q0MMG5</accession>
<protein>
    <submittedName>
        <fullName evidence="2">tRNA pseudouridine synthase A</fullName>
    </submittedName>
</protein>
<name>A0A9Q0MMG5_9DIPT</name>
<sequence length="230" mass="26711">MMYRYLLNISYIGTNFRGLQKNSNHPIPGLKSSIQESIEWAIKEFAPKNEPKLILSSRTDVGVHALNTAVHIDLESNFGGPYRESFVTTRLNKFFYRENLAIRIQKTEIVPETFHARFSVKRRIYEYRLAIPKKELPAGSKERFVPIDELYRCHFEKIPKFDVHLAKKAAELIQGTHDFRSFMGTNPETIKKDAFFALRHIDSISIEPGETTCHELIKPLAVETYNYFNV</sequence>
<dbReference type="Gene3D" id="3.30.70.580">
    <property type="entry name" value="Pseudouridine synthase I, catalytic domain, N-terminal subdomain"/>
    <property type="match status" value="1"/>
</dbReference>
<dbReference type="InterPro" id="IPR020095">
    <property type="entry name" value="PsdUridine_synth_TruA_C"/>
</dbReference>
<dbReference type="InterPro" id="IPR020103">
    <property type="entry name" value="PsdUridine_synth_cat_dom_sf"/>
</dbReference>
<evidence type="ECO:0000256" key="1">
    <source>
        <dbReference type="ARBA" id="ARBA00023235"/>
    </source>
</evidence>
<keyword evidence="1" id="KW-0413">Isomerase</keyword>
<gene>
    <name evidence="2" type="primary">truA_1</name>
    <name evidence="2" type="ORF">Bhyg_17340</name>
</gene>
<dbReference type="GO" id="GO:0003723">
    <property type="term" value="F:RNA binding"/>
    <property type="evidence" value="ECO:0007669"/>
    <property type="project" value="InterPro"/>
</dbReference>
<dbReference type="GO" id="GO:0009982">
    <property type="term" value="F:pseudouridine synthase activity"/>
    <property type="evidence" value="ECO:0007669"/>
    <property type="project" value="InterPro"/>
</dbReference>
<evidence type="ECO:0000313" key="2">
    <source>
        <dbReference type="EMBL" id="KAJ6634216.1"/>
    </source>
</evidence>
<dbReference type="AlphaFoldDB" id="A0A9Q0MMG5"/>
<dbReference type="PANTHER" id="PTHR11142">
    <property type="entry name" value="PSEUDOURIDYLATE SYNTHASE"/>
    <property type="match status" value="1"/>
</dbReference>
<dbReference type="InterPro" id="IPR001406">
    <property type="entry name" value="PsdUridine_synth_TruA"/>
</dbReference>
<organism evidence="2 3">
    <name type="scientific">Pseudolycoriella hygida</name>
    <dbReference type="NCBI Taxonomy" id="35572"/>
    <lineage>
        <taxon>Eukaryota</taxon>
        <taxon>Metazoa</taxon>
        <taxon>Ecdysozoa</taxon>
        <taxon>Arthropoda</taxon>
        <taxon>Hexapoda</taxon>
        <taxon>Insecta</taxon>
        <taxon>Pterygota</taxon>
        <taxon>Neoptera</taxon>
        <taxon>Endopterygota</taxon>
        <taxon>Diptera</taxon>
        <taxon>Nematocera</taxon>
        <taxon>Sciaroidea</taxon>
        <taxon>Sciaridae</taxon>
        <taxon>Pseudolycoriella</taxon>
    </lineage>
</organism>
<dbReference type="GO" id="GO:0031119">
    <property type="term" value="P:tRNA pseudouridine synthesis"/>
    <property type="evidence" value="ECO:0007669"/>
    <property type="project" value="TreeGrafter"/>
</dbReference>
<reference evidence="2" key="1">
    <citation type="submission" date="2022-07" db="EMBL/GenBank/DDBJ databases">
        <authorList>
            <person name="Trinca V."/>
            <person name="Uliana J.V.C."/>
            <person name="Torres T.T."/>
            <person name="Ward R.J."/>
            <person name="Monesi N."/>
        </authorList>
    </citation>
    <scope>NUCLEOTIDE SEQUENCE</scope>
    <source>
        <strain evidence="2">HSMRA1968</strain>
        <tissue evidence="2">Whole embryos</tissue>
    </source>
</reference>
<dbReference type="PANTHER" id="PTHR11142:SF0">
    <property type="entry name" value="TRNA PSEUDOURIDINE SYNTHASE-LIKE 1"/>
    <property type="match status" value="1"/>
</dbReference>
<dbReference type="EMBL" id="WJQU01000827">
    <property type="protein sequence ID" value="KAJ6634216.1"/>
    <property type="molecule type" value="Genomic_DNA"/>
</dbReference>
<dbReference type="OrthoDB" id="271910at2759"/>
<comment type="caution">
    <text evidence="2">The sequence shown here is derived from an EMBL/GenBank/DDBJ whole genome shotgun (WGS) entry which is preliminary data.</text>
</comment>
<dbReference type="SUPFAM" id="SSF55120">
    <property type="entry name" value="Pseudouridine synthase"/>
    <property type="match status" value="1"/>
</dbReference>
<feature type="non-terminal residue" evidence="2">
    <location>
        <position position="1"/>
    </location>
</feature>
<dbReference type="InterPro" id="IPR020094">
    <property type="entry name" value="TruA/RsuA/RluB/E/F_N"/>
</dbReference>
<dbReference type="Proteomes" id="UP001151699">
    <property type="component" value="Unassembled WGS sequence"/>
</dbReference>
<dbReference type="Gene3D" id="3.30.70.660">
    <property type="entry name" value="Pseudouridine synthase I, catalytic domain, C-terminal subdomain"/>
    <property type="match status" value="1"/>
</dbReference>
<keyword evidence="3" id="KW-1185">Reference proteome</keyword>
<evidence type="ECO:0000313" key="3">
    <source>
        <dbReference type="Proteomes" id="UP001151699"/>
    </source>
</evidence>